<feature type="region of interest" description="Disordered" evidence="1">
    <location>
        <begin position="1048"/>
        <end position="1101"/>
    </location>
</feature>
<feature type="compositionally biased region" description="Low complexity" evidence="1">
    <location>
        <begin position="513"/>
        <end position="524"/>
    </location>
</feature>
<comment type="caution">
    <text evidence="2">The sequence shown here is derived from an EMBL/GenBank/DDBJ whole genome shotgun (WGS) entry which is preliminary data.</text>
</comment>
<feature type="compositionally biased region" description="Basic residues" evidence="1">
    <location>
        <begin position="891"/>
        <end position="901"/>
    </location>
</feature>
<dbReference type="RefSeq" id="XP_062696667.1">
    <property type="nucleotide sequence ID" value="XM_062840481.1"/>
</dbReference>
<feature type="region of interest" description="Disordered" evidence="1">
    <location>
        <begin position="380"/>
        <end position="595"/>
    </location>
</feature>
<feature type="region of interest" description="Disordered" evidence="1">
    <location>
        <begin position="811"/>
        <end position="845"/>
    </location>
</feature>
<evidence type="ECO:0000313" key="3">
    <source>
        <dbReference type="Proteomes" id="UP001285908"/>
    </source>
</evidence>
<dbReference type="AlphaFoldDB" id="A0AAJ0IES0"/>
<feature type="region of interest" description="Disordered" evidence="1">
    <location>
        <begin position="750"/>
        <end position="796"/>
    </location>
</feature>
<feature type="compositionally biased region" description="Basic and acidic residues" evidence="1">
    <location>
        <begin position="537"/>
        <end position="548"/>
    </location>
</feature>
<feature type="compositionally biased region" description="Polar residues" evidence="1">
    <location>
        <begin position="37"/>
        <end position="46"/>
    </location>
</feature>
<feature type="region of interest" description="Disordered" evidence="1">
    <location>
        <begin position="244"/>
        <end position="270"/>
    </location>
</feature>
<feature type="region of interest" description="Disordered" evidence="1">
    <location>
        <begin position="1"/>
        <end position="54"/>
    </location>
</feature>
<feature type="compositionally biased region" description="Pro residues" evidence="1">
    <location>
        <begin position="433"/>
        <end position="452"/>
    </location>
</feature>
<evidence type="ECO:0000313" key="2">
    <source>
        <dbReference type="EMBL" id="KAK3499034.1"/>
    </source>
</evidence>
<feature type="region of interest" description="Disordered" evidence="1">
    <location>
        <begin position="107"/>
        <end position="147"/>
    </location>
</feature>
<feature type="compositionally biased region" description="Polar residues" evidence="1">
    <location>
        <begin position="456"/>
        <end position="470"/>
    </location>
</feature>
<evidence type="ECO:0000256" key="1">
    <source>
        <dbReference type="SAM" id="MobiDB-lite"/>
    </source>
</evidence>
<feature type="compositionally biased region" description="Low complexity" evidence="1">
    <location>
        <begin position="751"/>
        <end position="767"/>
    </location>
</feature>
<keyword evidence="3" id="KW-1185">Reference proteome</keyword>
<feature type="compositionally biased region" description="Basic and acidic residues" evidence="1">
    <location>
        <begin position="775"/>
        <end position="785"/>
    </location>
</feature>
<protein>
    <submittedName>
        <fullName evidence="2">Uncharacterized protein</fullName>
    </submittedName>
</protein>
<accession>A0AAJ0IES0</accession>
<feature type="region of interest" description="Disordered" evidence="1">
    <location>
        <begin position="69"/>
        <end position="95"/>
    </location>
</feature>
<feature type="compositionally biased region" description="Polar residues" evidence="1">
    <location>
        <begin position="401"/>
        <end position="421"/>
    </location>
</feature>
<feature type="compositionally biased region" description="Basic and acidic residues" evidence="1">
    <location>
        <begin position="833"/>
        <end position="845"/>
    </location>
</feature>
<feature type="compositionally biased region" description="Low complexity" evidence="1">
    <location>
        <begin position="903"/>
        <end position="922"/>
    </location>
</feature>
<feature type="compositionally biased region" description="Basic and acidic residues" evidence="1">
    <location>
        <begin position="493"/>
        <end position="509"/>
    </location>
</feature>
<feature type="compositionally biased region" description="Low complexity" evidence="1">
    <location>
        <begin position="786"/>
        <end position="796"/>
    </location>
</feature>
<name>A0AAJ0IES0_9PEZI</name>
<gene>
    <name evidence="2" type="ORF">B0T23DRAFT_433995</name>
</gene>
<dbReference type="GeneID" id="87878103"/>
<sequence length="1121" mass="122757">MDTPIAPMGDESPPPCPPQPQESILNRKILPRGLPHSFSSNLNRDVTTPKRSKVNNRSVRSIIASFESAASNQQPSLSPLFEPITPRSSTIRGSISTGANLTSFRRVKGSKGRDRGVSECHDARRSQHGQDGTEGYSDAGAGMEGARSVSTPVIPKMSSIMPFGVDEEDSLTLVNYKSYFNQPLARCLDGFVGFEDEGKDSPEEKKCKKEYDECKLSDEIDDVDKQNIPLRITKRQDRVKTAAAQTEIQPTTSAPRPVRQQTKRPSLTHRKSSASVIALEKLMLELENFSISPPLEEEESEIIAMPEDKPIIRRDPKEVQDYWWGVRRNLWVDEDEVYSPEAYPESNITTSSDIPKIQLPLPGTTDVSARASCAFDKQIPLPAPPIPFRSPSRVSRDVSGGSLSFGTPTRLPNRSISSKCTSPLKYSILTAGHPPPSPSASVRPEPPTPQSPPTLYRQSQSPPSRGSNQPVSPPLSTAGKDNYSNGNTPKASSAKEADLPFLNHEHSQSRDPSSSSLVVNASTSQVDWDSASEYVDEEVRKQKAEGNHCRQTQPNGPSLDEIDGLYSGIPTDSAVSSPATAIDVGGSQENTPKAESAFEQIKKRIEIRKEKTLSSHSRHSSLMPLSASTPGESSEYQQPHQVLQQNQTQEEQEPSNRHSDSHNIGNRRHSSRRLHLSAMNLPGLRHLRSRHSRSSLSSPDSVDSLKTPTTANSAASFSSTRATISSPVPILSAGISNPISIPYSATRSARSSLVSQSESGTESSSQHQGGGQKTPTEKREAHSTGKETTVGKTETSATVVVYPSRSVTKVPKLEDAPKGGGGFRGHFRWRNKSRGEDRDKDKEMEGSLMARGNVEEFLNSHKRMNSLRKEGSGIQKARAVDMEEGRIDPRHPRKEKSHKRVGSTQATTGLTSSTSASSIPLSTAHHFNSQSETTGTGNHRLASLDDTQGHLYENHHHDQTPTQIPHPTYANTISSFTYTTTPIVNAINSHTSTSTSTPDLDPDVTHPSTRNPITERSRKDHLSEIHSFLLNNNKDRLDTSIAQSIRPSLQSQSRSLHSLHSMHSIPESNSTGGMYSQGSQRSQDEEEEEEDQKREEASMLIGEVLETVRSLGEEVVKRGQS</sequence>
<feature type="compositionally biased region" description="Low complexity" evidence="1">
    <location>
        <begin position="1048"/>
        <end position="1066"/>
    </location>
</feature>
<feature type="compositionally biased region" description="Polar residues" evidence="1">
    <location>
        <begin position="86"/>
        <end position="95"/>
    </location>
</feature>
<dbReference type="EMBL" id="JAULSX010000001">
    <property type="protein sequence ID" value="KAK3499034.1"/>
    <property type="molecule type" value="Genomic_DNA"/>
</dbReference>
<feature type="compositionally biased region" description="Basic and acidic residues" evidence="1">
    <location>
        <begin position="878"/>
        <end position="890"/>
    </location>
</feature>
<reference evidence="2 3" key="1">
    <citation type="journal article" date="2023" name="Mol. Phylogenet. Evol.">
        <title>Genome-scale phylogeny and comparative genomics of the fungal order Sordariales.</title>
        <authorList>
            <person name="Hensen N."/>
            <person name="Bonometti L."/>
            <person name="Westerberg I."/>
            <person name="Brannstrom I.O."/>
            <person name="Guillou S."/>
            <person name="Cros-Aarteil S."/>
            <person name="Calhoun S."/>
            <person name="Haridas S."/>
            <person name="Kuo A."/>
            <person name="Mondo S."/>
            <person name="Pangilinan J."/>
            <person name="Riley R."/>
            <person name="LaButti K."/>
            <person name="Andreopoulos B."/>
            <person name="Lipzen A."/>
            <person name="Chen C."/>
            <person name="Yan M."/>
            <person name="Daum C."/>
            <person name="Ng V."/>
            <person name="Clum A."/>
            <person name="Steindorff A."/>
            <person name="Ohm R.A."/>
            <person name="Martin F."/>
            <person name="Silar P."/>
            <person name="Natvig D.O."/>
            <person name="Lalanne C."/>
            <person name="Gautier V."/>
            <person name="Ament-Velasquez S.L."/>
            <person name="Kruys A."/>
            <person name="Hutchinson M.I."/>
            <person name="Powell A.J."/>
            <person name="Barry K."/>
            <person name="Miller A.N."/>
            <person name="Grigoriev I.V."/>
            <person name="Debuchy R."/>
            <person name="Gladieux P."/>
            <person name="Hiltunen Thoren M."/>
            <person name="Johannesson H."/>
        </authorList>
    </citation>
    <scope>NUCLEOTIDE SEQUENCE [LARGE SCALE GENOMIC DNA]</scope>
    <source>
        <strain evidence="2 3">FGSC 10403</strain>
    </source>
</reference>
<feature type="compositionally biased region" description="Basic and acidic residues" evidence="1">
    <location>
        <begin position="111"/>
        <end position="125"/>
    </location>
</feature>
<organism evidence="2 3">
    <name type="scientific">Neurospora hispaniola</name>
    <dbReference type="NCBI Taxonomy" id="588809"/>
    <lineage>
        <taxon>Eukaryota</taxon>
        <taxon>Fungi</taxon>
        <taxon>Dikarya</taxon>
        <taxon>Ascomycota</taxon>
        <taxon>Pezizomycotina</taxon>
        <taxon>Sordariomycetes</taxon>
        <taxon>Sordariomycetidae</taxon>
        <taxon>Sordariales</taxon>
        <taxon>Sordariaceae</taxon>
        <taxon>Neurospora</taxon>
    </lineage>
</organism>
<feature type="compositionally biased region" description="Basic residues" evidence="1">
    <location>
        <begin position="665"/>
        <end position="675"/>
    </location>
</feature>
<feature type="region of interest" description="Disordered" evidence="1">
    <location>
        <begin position="867"/>
        <end position="922"/>
    </location>
</feature>
<dbReference type="Proteomes" id="UP001285908">
    <property type="component" value="Unassembled WGS sequence"/>
</dbReference>
<feature type="region of interest" description="Disordered" evidence="1">
    <location>
        <begin position="989"/>
        <end position="1020"/>
    </location>
</feature>
<proteinExistence type="predicted"/>
<feature type="compositionally biased region" description="Low complexity" evidence="1">
    <location>
        <begin position="694"/>
        <end position="722"/>
    </location>
</feature>
<feature type="compositionally biased region" description="Polar residues" evidence="1">
    <location>
        <begin position="244"/>
        <end position="265"/>
    </location>
</feature>
<feature type="compositionally biased region" description="Polar residues" evidence="1">
    <location>
        <begin position="482"/>
        <end position="491"/>
    </location>
</feature>
<feature type="region of interest" description="Disordered" evidence="1">
    <location>
        <begin position="609"/>
        <end position="722"/>
    </location>
</feature>
<feature type="compositionally biased region" description="Polar residues" evidence="1">
    <location>
        <begin position="1067"/>
        <end position="1078"/>
    </location>
</feature>
<feature type="compositionally biased region" description="Polar residues" evidence="1">
    <location>
        <begin position="626"/>
        <end position="640"/>
    </location>
</feature>